<sequence length="384" mass="44551">MKPNWGIYIHLPFCQSKCYYCDFYSHRSTEAERARYERAILLHVERVFGQSYGRKSPSPSTLFLGGGTPSLMDPSFLDRLMKLLRSYFQLPLDFEVTVEANPGTLTEESLYGWVKAGCNRLSLGLQAFQPRLLRYLGRPHSSEEIVKAVESAREKGLDNFSFDLIYGIPGQNPEDWLSTLEKVLELHPKHLSLYNLKIEEGTMFSRWQEKGLLEVVSEEIEVLMYEKAVTILEKKGFRQYELSNFALPGYECRHNMNYWQRGDYLGFGSGAVSMEGLRRWTWLQDSKRYVEAIEKGQPIPMEEEIVTALEGAEEALFLGLRRREGVDLTLLEHDFNLSTEVVQQWKKISSQLHQQGWIAYEQEKIALLPKSYLLSNEIMKRYLV</sequence>
<dbReference type="CDD" id="cd01335">
    <property type="entry name" value="Radical_SAM"/>
    <property type="match status" value="1"/>
</dbReference>
<dbReference type="KEGG" id="hcv:FTV88_1811"/>
<dbReference type="GO" id="GO:0005737">
    <property type="term" value="C:cytoplasm"/>
    <property type="evidence" value="ECO:0007669"/>
    <property type="project" value="UniProtKB-SubCell"/>
</dbReference>
<dbReference type="EMBL" id="CP045875">
    <property type="protein sequence ID" value="QGG47909.1"/>
    <property type="molecule type" value="Genomic_DNA"/>
</dbReference>
<dbReference type="GO" id="GO:0006779">
    <property type="term" value="P:porphyrin-containing compound biosynthetic process"/>
    <property type="evidence" value="ECO:0007669"/>
    <property type="project" value="InterPro"/>
</dbReference>
<dbReference type="SMART" id="SM00729">
    <property type="entry name" value="Elp3"/>
    <property type="match status" value="1"/>
</dbReference>
<dbReference type="GO" id="GO:0004109">
    <property type="term" value="F:coproporphyrinogen oxidase activity"/>
    <property type="evidence" value="ECO:0007669"/>
    <property type="project" value="InterPro"/>
</dbReference>
<evidence type="ECO:0000259" key="4">
    <source>
        <dbReference type="PROSITE" id="PS51918"/>
    </source>
</evidence>
<gene>
    <name evidence="5" type="primary">hemN</name>
    <name evidence="5" type="ORF">FTV88_1811</name>
</gene>
<dbReference type="Proteomes" id="UP000366051">
    <property type="component" value="Chromosome"/>
</dbReference>
<evidence type="ECO:0000313" key="5">
    <source>
        <dbReference type="EMBL" id="QGG47909.1"/>
    </source>
</evidence>
<dbReference type="SFLD" id="SFLDG01065">
    <property type="entry name" value="anaerobic_coproporphyrinogen-I"/>
    <property type="match status" value="1"/>
</dbReference>
<protein>
    <recommendedName>
        <fullName evidence="2 3">Heme chaperone HemW</fullName>
    </recommendedName>
</protein>
<dbReference type="SUPFAM" id="SSF102114">
    <property type="entry name" value="Radical SAM enzymes"/>
    <property type="match status" value="1"/>
</dbReference>
<dbReference type="SFLD" id="SFLDF00562">
    <property type="entry name" value="HemN-like__clustered_with_heat"/>
    <property type="match status" value="1"/>
</dbReference>
<evidence type="ECO:0000256" key="1">
    <source>
        <dbReference type="ARBA" id="ARBA00006100"/>
    </source>
</evidence>
<dbReference type="GO" id="GO:0051539">
    <property type="term" value="F:4 iron, 4 sulfur cluster binding"/>
    <property type="evidence" value="ECO:0007669"/>
    <property type="project" value="UniProtKB-UniRule"/>
</dbReference>
<dbReference type="PANTHER" id="PTHR13932">
    <property type="entry name" value="COPROPORPHYRINIGEN III OXIDASE"/>
    <property type="match status" value="1"/>
</dbReference>
<dbReference type="InterPro" id="IPR004559">
    <property type="entry name" value="HemW-like"/>
</dbReference>
<keyword evidence="3" id="KW-0349">Heme</keyword>
<keyword evidence="3" id="KW-0004">4Fe-4S</keyword>
<dbReference type="OrthoDB" id="9808022at2"/>
<dbReference type="InterPro" id="IPR007197">
    <property type="entry name" value="rSAM"/>
</dbReference>
<comment type="subcellular location">
    <subcellularLocation>
        <location evidence="3">Cytoplasm</location>
    </subcellularLocation>
</comment>
<dbReference type="Gene3D" id="3.80.30.20">
    <property type="entry name" value="tm_1862 like domain"/>
    <property type="match status" value="1"/>
</dbReference>
<keyword evidence="3" id="KW-0411">Iron-sulfur</keyword>
<keyword evidence="3" id="KW-0408">Iron</keyword>
<dbReference type="InterPro" id="IPR023404">
    <property type="entry name" value="rSAM_horseshoe"/>
</dbReference>
<keyword evidence="3" id="KW-0949">S-adenosyl-L-methionine</keyword>
<name>A0A5Q2N250_9FIRM</name>
<accession>A0A5Q2N250</accession>
<comment type="function">
    <text evidence="3">Probably acts as a heme chaperone, transferring heme to an unknown acceptor. Binds one molecule of heme per monomer, possibly covalently. Binds 1 [4Fe-4S] cluster. The cluster is coordinated with 3 cysteines and an exchangeable S-adenosyl-L-methionine.</text>
</comment>
<evidence type="ECO:0000256" key="3">
    <source>
        <dbReference type="RuleBase" id="RU364116"/>
    </source>
</evidence>
<keyword evidence="5" id="KW-0560">Oxidoreductase</keyword>
<dbReference type="SFLD" id="SFLDS00029">
    <property type="entry name" value="Radical_SAM"/>
    <property type="match status" value="1"/>
</dbReference>
<feature type="domain" description="Radical SAM core" evidence="4">
    <location>
        <begin position="1"/>
        <end position="238"/>
    </location>
</feature>
<dbReference type="NCBIfam" id="TIGR00539">
    <property type="entry name" value="hemN_rel"/>
    <property type="match status" value="1"/>
</dbReference>
<reference evidence="6" key="1">
    <citation type="submission" date="2019-11" db="EMBL/GenBank/DDBJ databases">
        <title>Genome sequence of Heliorestis convoluta strain HH, an alkaliphilic and minimalistic phototrophic bacterium from a soda lake in Egypt.</title>
        <authorList>
            <person name="Dewey E.D."/>
            <person name="Stokes L.M."/>
            <person name="Burchell B.M."/>
            <person name="Shaffer K.N."/>
            <person name="Huntington A.M."/>
            <person name="Baker J.M."/>
            <person name="Nadendla S."/>
            <person name="Giglio M.G."/>
            <person name="Touchman J.W."/>
            <person name="Blankenship R.E."/>
            <person name="Madigan M.T."/>
            <person name="Sattley W.M."/>
        </authorList>
    </citation>
    <scope>NUCLEOTIDE SEQUENCE [LARGE SCALE GENOMIC DNA]</scope>
    <source>
        <strain evidence="6">HH</strain>
    </source>
</reference>
<evidence type="ECO:0000256" key="2">
    <source>
        <dbReference type="ARBA" id="ARBA00017228"/>
    </source>
</evidence>
<organism evidence="5 6">
    <name type="scientific">Heliorestis convoluta</name>
    <dbReference type="NCBI Taxonomy" id="356322"/>
    <lineage>
        <taxon>Bacteria</taxon>
        <taxon>Bacillati</taxon>
        <taxon>Bacillota</taxon>
        <taxon>Clostridia</taxon>
        <taxon>Eubacteriales</taxon>
        <taxon>Heliobacteriaceae</taxon>
        <taxon>Heliorestis</taxon>
    </lineage>
</organism>
<keyword evidence="3" id="KW-0479">Metal-binding</keyword>
<dbReference type="InterPro" id="IPR006638">
    <property type="entry name" value="Elp3/MiaA/NifB-like_rSAM"/>
</dbReference>
<evidence type="ECO:0000313" key="6">
    <source>
        <dbReference type="Proteomes" id="UP000366051"/>
    </source>
</evidence>
<dbReference type="GO" id="GO:0046872">
    <property type="term" value="F:metal ion binding"/>
    <property type="evidence" value="ECO:0007669"/>
    <property type="project" value="UniProtKB-UniRule"/>
</dbReference>
<keyword evidence="3" id="KW-0143">Chaperone</keyword>
<keyword evidence="6" id="KW-1185">Reference proteome</keyword>
<dbReference type="Pfam" id="PF04055">
    <property type="entry name" value="Radical_SAM"/>
    <property type="match status" value="1"/>
</dbReference>
<dbReference type="AlphaFoldDB" id="A0A5Q2N250"/>
<dbReference type="InterPro" id="IPR034505">
    <property type="entry name" value="Coproporphyrinogen-III_oxidase"/>
</dbReference>
<dbReference type="InterPro" id="IPR058240">
    <property type="entry name" value="rSAM_sf"/>
</dbReference>
<dbReference type="PROSITE" id="PS51918">
    <property type="entry name" value="RADICAL_SAM"/>
    <property type="match status" value="1"/>
</dbReference>
<proteinExistence type="inferred from homology"/>
<keyword evidence="3" id="KW-0963">Cytoplasm</keyword>
<dbReference type="SFLD" id="SFLDF00288">
    <property type="entry name" value="HemN-like__clustered_with_nucl"/>
    <property type="match status" value="1"/>
</dbReference>
<dbReference type="PANTHER" id="PTHR13932:SF5">
    <property type="entry name" value="RADICAL S-ADENOSYL METHIONINE DOMAIN-CONTAINING PROTEIN 1, MITOCHONDRIAL"/>
    <property type="match status" value="1"/>
</dbReference>
<comment type="similarity">
    <text evidence="1">Belongs to the anaerobic coproporphyrinogen-III oxidase family. HemW subfamily.</text>
</comment>
<dbReference type="RefSeq" id="WP_153725203.1">
    <property type="nucleotide sequence ID" value="NZ_CP045875.1"/>
</dbReference>